<gene>
    <name evidence="2" type="ORF">NQ318_009070</name>
</gene>
<proteinExistence type="predicted"/>
<sequence length="66" mass="7644">MVPKLLTPEQKESRINICASIINITDTVPGFYDLETKLQSIHWKSPNSPRQKKARMSQSKFAKQRE</sequence>
<dbReference type="EMBL" id="JAPWTK010000040">
    <property type="protein sequence ID" value="KAJ8955176.1"/>
    <property type="molecule type" value="Genomic_DNA"/>
</dbReference>
<accession>A0AAV8YU68</accession>
<evidence type="ECO:0000256" key="1">
    <source>
        <dbReference type="SAM" id="MobiDB-lite"/>
    </source>
</evidence>
<feature type="region of interest" description="Disordered" evidence="1">
    <location>
        <begin position="43"/>
        <end position="66"/>
    </location>
</feature>
<evidence type="ECO:0000313" key="2">
    <source>
        <dbReference type="EMBL" id="KAJ8955176.1"/>
    </source>
</evidence>
<evidence type="ECO:0000313" key="3">
    <source>
        <dbReference type="Proteomes" id="UP001162162"/>
    </source>
</evidence>
<feature type="compositionally biased region" description="Polar residues" evidence="1">
    <location>
        <begin position="56"/>
        <end position="66"/>
    </location>
</feature>
<name>A0AAV8YU68_9CUCU</name>
<comment type="caution">
    <text evidence="2">The sequence shown here is derived from an EMBL/GenBank/DDBJ whole genome shotgun (WGS) entry which is preliminary data.</text>
</comment>
<keyword evidence="3" id="KW-1185">Reference proteome</keyword>
<dbReference type="Proteomes" id="UP001162162">
    <property type="component" value="Unassembled WGS sequence"/>
</dbReference>
<reference evidence="2" key="1">
    <citation type="journal article" date="2023" name="Insect Mol. Biol.">
        <title>Genome sequencing provides insights into the evolution of gene families encoding plant cell wall-degrading enzymes in longhorned beetles.</title>
        <authorList>
            <person name="Shin N.R."/>
            <person name="Okamura Y."/>
            <person name="Kirsch R."/>
            <person name="Pauchet Y."/>
        </authorList>
    </citation>
    <scope>NUCLEOTIDE SEQUENCE</scope>
    <source>
        <strain evidence="2">AMC_N1</strain>
    </source>
</reference>
<protein>
    <submittedName>
        <fullName evidence="2">Uncharacterized protein</fullName>
    </submittedName>
</protein>
<organism evidence="2 3">
    <name type="scientific">Aromia moschata</name>
    <dbReference type="NCBI Taxonomy" id="1265417"/>
    <lineage>
        <taxon>Eukaryota</taxon>
        <taxon>Metazoa</taxon>
        <taxon>Ecdysozoa</taxon>
        <taxon>Arthropoda</taxon>
        <taxon>Hexapoda</taxon>
        <taxon>Insecta</taxon>
        <taxon>Pterygota</taxon>
        <taxon>Neoptera</taxon>
        <taxon>Endopterygota</taxon>
        <taxon>Coleoptera</taxon>
        <taxon>Polyphaga</taxon>
        <taxon>Cucujiformia</taxon>
        <taxon>Chrysomeloidea</taxon>
        <taxon>Cerambycidae</taxon>
        <taxon>Cerambycinae</taxon>
        <taxon>Callichromatini</taxon>
        <taxon>Aromia</taxon>
    </lineage>
</organism>
<dbReference type="AlphaFoldDB" id="A0AAV8YU68"/>